<keyword evidence="2" id="KW-1185">Reference proteome</keyword>
<dbReference type="EMBL" id="JANPWB010000011">
    <property type="protein sequence ID" value="KAJ1131015.1"/>
    <property type="molecule type" value="Genomic_DNA"/>
</dbReference>
<gene>
    <name evidence="1" type="ORF">NDU88_009358</name>
</gene>
<dbReference type="AlphaFoldDB" id="A0AAV7PZ77"/>
<organism evidence="1 2">
    <name type="scientific">Pleurodeles waltl</name>
    <name type="common">Iberian ribbed newt</name>
    <dbReference type="NCBI Taxonomy" id="8319"/>
    <lineage>
        <taxon>Eukaryota</taxon>
        <taxon>Metazoa</taxon>
        <taxon>Chordata</taxon>
        <taxon>Craniata</taxon>
        <taxon>Vertebrata</taxon>
        <taxon>Euteleostomi</taxon>
        <taxon>Amphibia</taxon>
        <taxon>Batrachia</taxon>
        <taxon>Caudata</taxon>
        <taxon>Salamandroidea</taxon>
        <taxon>Salamandridae</taxon>
        <taxon>Pleurodelinae</taxon>
        <taxon>Pleurodeles</taxon>
    </lineage>
</organism>
<protein>
    <submittedName>
        <fullName evidence="1">Uncharacterized protein</fullName>
    </submittedName>
</protein>
<comment type="caution">
    <text evidence="1">The sequence shown here is derived from an EMBL/GenBank/DDBJ whole genome shotgun (WGS) entry which is preliminary data.</text>
</comment>
<proteinExistence type="predicted"/>
<dbReference type="Proteomes" id="UP001066276">
    <property type="component" value="Chromosome 7"/>
</dbReference>
<sequence length="170" mass="18301">MVPIGTLCKGISHKGLEASRASSRKAANVCRMSSLHLEARKSGQDICVMGPVFARTRLVWATSLGSCTNYIPKILLGACLAGKDEFLQLTANWNTLLFAGDAGKVQPFLCLCGDFNGLLRDSTTDTGTPFEGSAGVNKDGRGDELAVHIAKLHLVELINNFRGDTLFRLF</sequence>
<name>A0AAV7PZ77_PLEWA</name>
<evidence type="ECO:0000313" key="2">
    <source>
        <dbReference type="Proteomes" id="UP001066276"/>
    </source>
</evidence>
<evidence type="ECO:0000313" key="1">
    <source>
        <dbReference type="EMBL" id="KAJ1131015.1"/>
    </source>
</evidence>
<accession>A0AAV7PZ77</accession>
<reference evidence="1" key="1">
    <citation type="journal article" date="2022" name="bioRxiv">
        <title>Sequencing and chromosome-scale assembly of the giantPleurodeles waltlgenome.</title>
        <authorList>
            <person name="Brown T."/>
            <person name="Elewa A."/>
            <person name="Iarovenko S."/>
            <person name="Subramanian E."/>
            <person name="Araus A.J."/>
            <person name="Petzold A."/>
            <person name="Susuki M."/>
            <person name="Suzuki K.-i.T."/>
            <person name="Hayashi T."/>
            <person name="Toyoda A."/>
            <person name="Oliveira C."/>
            <person name="Osipova E."/>
            <person name="Leigh N.D."/>
            <person name="Simon A."/>
            <person name="Yun M.H."/>
        </authorList>
    </citation>
    <scope>NUCLEOTIDE SEQUENCE</scope>
    <source>
        <strain evidence="1">20211129_DDA</strain>
        <tissue evidence="1">Liver</tissue>
    </source>
</reference>